<evidence type="ECO:0000313" key="1">
    <source>
        <dbReference type="EMBL" id="CAE7350064.1"/>
    </source>
</evidence>
<evidence type="ECO:0000313" key="2">
    <source>
        <dbReference type="Proteomes" id="UP000604046"/>
    </source>
</evidence>
<keyword evidence="2" id="KW-1185">Reference proteome</keyword>
<gene>
    <name evidence="1" type="ORF">SNAT2548_LOCUS18409</name>
</gene>
<name>A0A812PX30_9DINO</name>
<organism evidence="1 2">
    <name type="scientific">Symbiodinium natans</name>
    <dbReference type="NCBI Taxonomy" id="878477"/>
    <lineage>
        <taxon>Eukaryota</taxon>
        <taxon>Sar</taxon>
        <taxon>Alveolata</taxon>
        <taxon>Dinophyceae</taxon>
        <taxon>Suessiales</taxon>
        <taxon>Symbiodiniaceae</taxon>
        <taxon>Symbiodinium</taxon>
    </lineage>
</organism>
<dbReference type="Proteomes" id="UP000604046">
    <property type="component" value="Unassembled WGS sequence"/>
</dbReference>
<comment type="caution">
    <text evidence="1">The sequence shown here is derived from an EMBL/GenBank/DDBJ whole genome shotgun (WGS) entry which is preliminary data.</text>
</comment>
<accession>A0A812PX30</accession>
<reference evidence="1" key="1">
    <citation type="submission" date="2021-02" db="EMBL/GenBank/DDBJ databases">
        <authorList>
            <person name="Dougan E. K."/>
            <person name="Rhodes N."/>
            <person name="Thang M."/>
            <person name="Chan C."/>
        </authorList>
    </citation>
    <scope>NUCLEOTIDE SEQUENCE</scope>
</reference>
<sequence length="142" mass="15947">MLRNPWIVILQAMLHSRDLLRANGPVMQETESSLAQSLRNRQFPSVSCTPCSMSGCEFCMRAGCSKVVVASQLVAVRSCLQLAYKCEHDSHVQERLWQAGEFAKNTGGRLGQQTTLMDEAKLISFNLFEVCKSRSQPQHRES</sequence>
<dbReference type="AlphaFoldDB" id="A0A812PX30"/>
<proteinExistence type="predicted"/>
<dbReference type="EMBL" id="CAJNDS010002145">
    <property type="protein sequence ID" value="CAE7350064.1"/>
    <property type="molecule type" value="Genomic_DNA"/>
</dbReference>
<protein>
    <submittedName>
        <fullName evidence="1">Uncharacterized protein</fullName>
    </submittedName>
</protein>